<dbReference type="InterPro" id="IPR018087">
    <property type="entry name" value="Glyco_hydro_5_CS"/>
</dbReference>
<dbReference type="PROSITE" id="PS51318">
    <property type="entry name" value="TAT"/>
    <property type="match status" value="1"/>
</dbReference>
<accession>A0A9Q3VQU7</accession>
<dbReference type="Pfam" id="PF03442">
    <property type="entry name" value="CBM_X2"/>
    <property type="match status" value="1"/>
</dbReference>
<evidence type="ECO:0000256" key="8">
    <source>
        <dbReference type="RuleBase" id="RU361153"/>
    </source>
</evidence>
<feature type="signal peptide" evidence="9">
    <location>
        <begin position="1"/>
        <end position="32"/>
    </location>
</feature>
<dbReference type="GO" id="GO:0030245">
    <property type="term" value="P:cellulose catabolic process"/>
    <property type="evidence" value="ECO:0007669"/>
    <property type="project" value="UniProtKB-KW"/>
</dbReference>
<dbReference type="InterPro" id="IPR040946">
    <property type="entry name" value="CBM46"/>
</dbReference>
<evidence type="ECO:0000256" key="6">
    <source>
        <dbReference type="ARBA" id="ARBA00023295"/>
    </source>
</evidence>
<dbReference type="SUPFAM" id="SSF81296">
    <property type="entry name" value="E set domains"/>
    <property type="match status" value="1"/>
</dbReference>
<evidence type="ECO:0000256" key="1">
    <source>
        <dbReference type="ARBA" id="ARBA00005641"/>
    </source>
</evidence>
<dbReference type="InterPro" id="IPR013783">
    <property type="entry name" value="Ig-like_fold"/>
</dbReference>
<dbReference type="GO" id="GO:0009986">
    <property type="term" value="C:cell surface"/>
    <property type="evidence" value="ECO:0007669"/>
    <property type="project" value="TreeGrafter"/>
</dbReference>
<keyword evidence="14" id="KW-1185">Reference proteome</keyword>
<keyword evidence="3 8" id="KW-0378">Hydrolase</keyword>
<evidence type="ECO:0000256" key="5">
    <source>
        <dbReference type="ARBA" id="ARBA00023277"/>
    </source>
</evidence>
<dbReference type="SUPFAM" id="SSF51445">
    <property type="entry name" value="(Trans)glycosidases"/>
    <property type="match status" value="1"/>
</dbReference>
<dbReference type="InterPro" id="IPR050386">
    <property type="entry name" value="Glycosyl_hydrolase_5"/>
</dbReference>
<keyword evidence="4" id="KW-0136">Cellulose degradation</keyword>
<evidence type="ECO:0000256" key="4">
    <source>
        <dbReference type="ARBA" id="ARBA00023001"/>
    </source>
</evidence>
<evidence type="ECO:0000256" key="9">
    <source>
        <dbReference type="SAM" id="SignalP"/>
    </source>
</evidence>
<dbReference type="EMBL" id="JAJSBI010000009">
    <property type="protein sequence ID" value="MCD9875738.1"/>
    <property type="molecule type" value="Genomic_DNA"/>
</dbReference>
<dbReference type="Gene3D" id="3.20.20.80">
    <property type="entry name" value="Glycosidases"/>
    <property type="match status" value="1"/>
</dbReference>
<keyword evidence="7" id="KW-0624">Polysaccharide degradation</keyword>
<feature type="domain" description="Endoglucanase B carbohydrate binding" evidence="12">
    <location>
        <begin position="471"/>
        <end position="575"/>
    </location>
</feature>
<evidence type="ECO:0000256" key="7">
    <source>
        <dbReference type="ARBA" id="ARBA00023326"/>
    </source>
</evidence>
<evidence type="ECO:0000256" key="2">
    <source>
        <dbReference type="ARBA" id="ARBA00022729"/>
    </source>
</evidence>
<dbReference type="PANTHER" id="PTHR31297">
    <property type="entry name" value="GLUCAN ENDO-1,6-BETA-GLUCOSIDASE B"/>
    <property type="match status" value="1"/>
</dbReference>
<protein>
    <submittedName>
        <fullName evidence="13">Cellulase family glycosylhydrolase</fullName>
    </submittedName>
</protein>
<name>A0A9Q3VQU7_9ACTN</name>
<sequence>MPSSAGFTRRQAMTTSAALAAAALSTPSAAQAAARSAARSAGSAASASALDVVADMQPGWNLGNTFEAIGADETAWGNPRVTRAFFRRLKAQGFRSIRIPVTWGQHEGPAPAYTLDPVFLARIKEVVDWALADGFHVLINMHGDAWQWVLNMPARHDAVLAQYTATWQQIAATFRDESRRLLFESVNEPFFNGSSGDEQNAVLMNELNTTFHSVVRATGGGNADRLLVMPTLGDTPDQAKIDGLVATFAALDDPNLVASVHYYSFWPFSVNLAGYTTFNAATQQDLTDTFDLVHKAFVANGIPAVVGEYGLLGWDSGPGTVEEGETLKYLEYLGHYARYRGLTTMLWDNGSRFNRRTLQWNDPSLYAQIRSSWTGRSGTASTDQLFVPRGRTPADATITLNLNGTRLTRIDVVGARHLVRGVDYTVSGSTLTIAAATLGRLTASQEHGTNAVLSLRFSDGTPWAVNVITYDKPVLTSATGTTASLVIPTAFNGDKLATMEAVYADGSPAGPQSWTTYKQFNVAFTPDYTAGTITLPTAFFSDVTDGAAVTLTFYFWSGTRLTYTLTGSGTAVTGTSA</sequence>
<keyword evidence="6 8" id="KW-0326">Glycosidase</keyword>
<comment type="caution">
    <text evidence="13">The sequence shown here is derived from an EMBL/GenBank/DDBJ whole genome shotgun (WGS) entry which is preliminary data.</text>
</comment>
<evidence type="ECO:0000259" key="12">
    <source>
        <dbReference type="Pfam" id="PF18448"/>
    </source>
</evidence>
<dbReference type="PROSITE" id="PS00659">
    <property type="entry name" value="GLYCOSYL_HYDROL_F5"/>
    <property type="match status" value="1"/>
</dbReference>
<dbReference type="InterPro" id="IPR001547">
    <property type="entry name" value="Glyco_hydro_5"/>
</dbReference>
<dbReference type="GO" id="GO:0008422">
    <property type="term" value="F:beta-glucosidase activity"/>
    <property type="evidence" value="ECO:0007669"/>
    <property type="project" value="TreeGrafter"/>
</dbReference>
<gene>
    <name evidence="13" type="ORF">LJ657_19145</name>
</gene>
<keyword evidence="2 9" id="KW-0732">Signal</keyword>
<dbReference type="Pfam" id="PF18448">
    <property type="entry name" value="CBM46"/>
    <property type="match status" value="1"/>
</dbReference>
<keyword evidence="5" id="KW-0119">Carbohydrate metabolism</keyword>
<evidence type="ECO:0000313" key="13">
    <source>
        <dbReference type="EMBL" id="MCD9875738.1"/>
    </source>
</evidence>
<dbReference type="InterPro" id="IPR016282">
    <property type="entry name" value="Glyco_hydro_5_endoGlcnase_B"/>
</dbReference>
<dbReference type="AlphaFoldDB" id="A0A9Q3VQU7"/>
<dbReference type="InterPro" id="IPR014756">
    <property type="entry name" value="Ig_E-set"/>
</dbReference>
<proteinExistence type="inferred from homology"/>
<evidence type="ECO:0000259" key="10">
    <source>
        <dbReference type="Pfam" id="PF00150"/>
    </source>
</evidence>
<comment type="similarity">
    <text evidence="1 8">Belongs to the glycosyl hydrolase 5 (cellulase A) family.</text>
</comment>
<evidence type="ECO:0000313" key="14">
    <source>
        <dbReference type="Proteomes" id="UP001108029"/>
    </source>
</evidence>
<feature type="chain" id="PRO_5040433315" evidence="9">
    <location>
        <begin position="33"/>
        <end position="577"/>
    </location>
</feature>
<dbReference type="RefSeq" id="WP_232649859.1">
    <property type="nucleotide sequence ID" value="NZ_JAJSBI010000009.1"/>
</dbReference>
<feature type="domain" description="Glycoside hydrolase family 5" evidence="10">
    <location>
        <begin position="73"/>
        <end position="351"/>
    </location>
</feature>
<dbReference type="Pfam" id="PF00150">
    <property type="entry name" value="Cellulase"/>
    <property type="match status" value="1"/>
</dbReference>
<dbReference type="InterPro" id="IPR006311">
    <property type="entry name" value="TAT_signal"/>
</dbReference>
<feature type="domain" description="Carbohydrate binding X2" evidence="11">
    <location>
        <begin position="384"/>
        <end position="467"/>
    </location>
</feature>
<reference evidence="13" key="1">
    <citation type="submission" date="2021-12" db="EMBL/GenBank/DDBJ databases">
        <authorList>
            <person name="Lee J.-H."/>
            <person name="Kim S.-B."/>
        </authorList>
    </citation>
    <scope>NUCLEOTIDE SEQUENCE</scope>
    <source>
        <strain evidence="13">NR30</strain>
    </source>
</reference>
<evidence type="ECO:0000259" key="11">
    <source>
        <dbReference type="Pfam" id="PF03442"/>
    </source>
</evidence>
<dbReference type="PIRSF" id="PIRSF001043">
    <property type="entry name" value="Endoglucanase_B"/>
    <property type="match status" value="1"/>
</dbReference>
<dbReference type="PANTHER" id="PTHR31297:SF41">
    <property type="entry name" value="ENDOGLUCANASE, PUTATIVE (AFU_ORTHOLOGUE AFUA_5G01830)-RELATED"/>
    <property type="match status" value="1"/>
</dbReference>
<dbReference type="InterPro" id="IPR017853">
    <property type="entry name" value="GH"/>
</dbReference>
<organism evidence="13 14">
    <name type="scientific">Streptomyces guryensis</name>
    <dbReference type="NCBI Taxonomy" id="2886947"/>
    <lineage>
        <taxon>Bacteria</taxon>
        <taxon>Bacillati</taxon>
        <taxon>Actinomycetota</taxon>
        <taxon>Actinomycetes</taxon>
        <taxon>Kitasatosporales</taxon>
        <taxon>Streptomycetaceae</taxon>
        <taxon>Streptomyces</taxon>
    </lineage>
</organism>
<dbReference type="Proteomes" id="UP001108029">
    <property type="component" value="Unassembled WGS sequence"/>
</dbReference>
<dbReference type="GO" id="GO:0005576">
    <property type="term" value="C:extracellular region"/>
    <property type="evidence" value="ECO:0007669"/>
    <property type="project" value="TreeGrafter"/>
</dbReference>
<dbReference type="Gene3D" id="2.60.40.10">
    <property type="entry name" value="Immunoglobulins"/>
    <property type="match status" value="1"/>
</dbReference>
<evidence type="ECO:0000256" key="3">
    <source>
        <dbReference type="ARBA" id="ARBA00022801"/>
    </source>
</evidence>
<dbReference type="InterPro" id="IPR005102">
    <property type="entry name" value="Carbo-bd_X2"/>
</dbReference>